<proteinExistence type="predicted"/>
<gene>
    <name evidence="1" type="ORF">OPT61_g8815</name>
</gene>
<name>A0ACC2HWM8_9PLEO</name>
<dbReference type="EMBL" id="JAPHNI010000913">
    <property type="protein sequence ID" value="KAJ8107509.1"/>
    <property type="molecule type" value="Genomic_DNA"/>
</dbReference>
<protein>
    <submittedName>
        <fullName evidence="1">Uncharacterized protein</fullName>
    </submittedName>
</protein>
<accession>A0ACC2HWM8</accession>
<organism evidence="1 2">
    <name type="scientific">Boeremia exigua</name>
    <dbReference type="NCBI Taxonomy" id="749465"/>
    <lineage>
        <taxon>Eukaryota</taxon>
        <taxon>Fungi</taxon>
        <taxon>Dikarya</taxon>
        <taxon>Ascomycota</taxon>
        <taxon>Pezizomycotina</taxon>
        <taxon>Dothideomycetes</taxon>
        <taxon>Pleosporomycetidae</taxon>
        <taxon>Pleosporales</taxon>
        <taxon>Pleosporineae</taxon>
        <taxon>Didymellaceae</taxon>
        <taxon>Boeremia</taxon>
    </lineage>
</organism>
<reference evidence="1" key="1">
    <citation type="submission" date="2022-11" db="EMBL/GenBank/DDBJ databases">
        <title>Genome Sequence of Boeremia exigua.</title>
        <authorList>
            <person name="Buettner E."/>
        </authorList>
    </citation>
    <scope>NUCLEOTIDE SEQUENCE</scope>
    <source>
        <strain evidence="1">CU02</strain>
    </source>
</reference>
<comment type="caution">
    <text evidence="1">The sequence shown here is derived from an EMBL/GenBank/DDBJ whole genome shotgun (WGS) entry which is preliminary data.</text>
</comment>
<keyword evidence="2" id="KW-1185">Reference proteome</keyword>
<evidence type="ECO:0000313" key="2">
    <source>
        <dbReference type="Proteomes" id="UP001153331"/>
    </source>
</evidence>
<sequence>MSGLKRSVAAQTGGESNYEVRVIRALYSQECLGEHIQPSSSACISDSQRPPPLYHNTGVQTLPPPNGDVFELIHGREPSTTDYVRNAGVAAVGRFKEDPRSNPCELIYGAAYLAPTVTQTKTYVHTGFQTAKCSTTRMALAKAKVKASVMAAKYREAALRAGYAVCAESRDEVIVHSEQFSSVRLDGEGNLLEGTIAGRYLPNIRGTSTSLQPQPPVTGEAPTITVKPSSPLAKRDSQAEVMYPVKNFLPLPSLTFTSKNSLYKPPTTMSALAPAPTEQVPNLELYSDNEYGSGESCTNEYIIYDPGDTSRTPAATVITTPLPLKRKRRVEQEQHSSTSTKRYKGSLQDVPEEDSTCAAPGSRPPSHTLKEHSSRRCPSSRSDHRSLSGSLQRVRTLASNTRQTRTLTVDKVSTTDMLKSNAVRSDDELVPSVKVSRCNICVDDAGVSKEGQLKKKMLQPTISGSPEHGQQSVNADEILTSRGVQREQIGDTKTTMTKRKRTGSSMSTHNGDGKPETKRVKFSLKLHASRKDNHKEEFPNVVTGEDGNVLQRHGVALHGRSTKPTPSATNDRDRNTLGFVEEGIKPRASKSSRCLFTPYVPPAMRAKAGQFCKDVNKQQQAGQK</sequence>
<evidence type="ECO:0000313" key="1">
    <source>
        <dbReference type="EMBL" id="KAJ8107509.1"/>
    </source>
</evidence>
<dbReference type="Proteomes" id="UP001153331">
    <property type="component" value="Unassembled WGS sequence"/>
</dbReference>